<dbReference type="EMBL" id="SRYA01000032">
    <property type="protein sequence ID" value="TGY95229.1"/>
    <property type="molecule type" value="Genomic_DNA"/>
</dbReference>
<protein>
    <submittedName>
        <fullName evidence="1">MarR family transcriptional regulator</fullName>
    </submittedName>
</protein>
<comment type="caution">
    <text evidence="1">The sequence shown here is derived from an EMBL/GenBank/DDBJ whole genome shotgun (WGS) entry which is preliminary data.</text>
</comment>
<keyword evidence="2" id="KW-1185">Reference proteome</keyword>
<evidence type="ECO:0000313" key="2">
    <source>
        <dbReference type="Proteomes" id="UP000304953"/>
    </source>
</evidence>
<accession>A0AC61RUH7</accession>
<sequence>MYTAKEVLVTFNATINGYEEIYRGVSKSFGLSDCAFWILYYIRQSEEKVTQKDICSFIYQPKQTVHSALKKMVKDGWIEVGDYNGKRHKYVTLTKKGEEFSRKTVDLVLAEEIAAFEDMDASERELAIKLLAKYSDSLSQRMSKFR</sequence>
<dbReference type="Proteomes" id="UP000304953">
    <property type="component" value="Unassembled WGS sequence"/>
</dbReference>
<evidence type="ECO:0000313" key="1">
    <source>
        <dbReference type="EMBL" id="TGY95229.1"/>
    </source>
</evidence>
<organism evidence="1 2">
    <name type="scientific">Petralouisia muris</name>
    <dbReference type="NCBI Taxonomy" id="3032872"/>
    <lineage>
        <taxon>Bacteria</taxon>
        <taxon>Bacillati</taxon>
        <taxon>Bacillota</taxon>
        <taxon>Clostridia</taxon>
        <taxon>Lachnospirales</taxon>
        <taxon>Lachnospiraceae</taxon>
        <taxon>Petralouisia</taxon>
    </lineage>
</organism>
<reference evidence="1" key="1">
    <citation type="submission" date="2019-04" db="EMBL/GenBank/DDBJ databases">
        <title>Microbes associate with the intestines of laboratory mice.</title>
        <authorList>
            <person name="Navarre W."/>
            <person name="Wong E."/>
            <person name="Huang K."/>
            <person name="Tropini C."/>
            <person name="Ng K."/>
            <person name="Yu B."/>
        </authorList>
    </citation>
    <scope>NUCLEOTIDE SEQUENCE</scope>
    <source>
        <strain evidence="1">NM01_1-7b</strain>
    </source>
</reference>
<name>A0AC61RUH7_9FIRM</name>
<proteinExistence type="predicted"/>
<gene>
    <name evidence="1" type="ORF">E5329_15740</name>
</gene>